<name>A0A834FB68_ORYME</name>
<protein>
    <submittedName>
        <fullName evidence="2">Uncharacterized protein</fullName>
    </submittedName>
</protein>
<dbReference type="AlphaFoldDB" id="A0A834FB68"/>
<dbReference type="Proteomes" id="UP000646548">
    <property type="component" value="Unassembled WGS sequence"/>
</dbReference>
<feature type="compositionally biased region" description="Basic and acidic residues" evidence="1">
    <location>
        <begin position="8"/>
        <end position="35"/>
    </location>
</feature>
<proteinExistence type="predicted"/>
<feature type="compositionally biased region" description="Polar residues" evidence="1">
    <location>
        <begin position="41"/>
        <end position="53"/>
    </location>
</feature>
<evidence type="ECO:0000256" key="1">
    <source>
        <dbReference type="SAM" id="MobiDB-lite"/>
    </source>
</evidence>
<comment type="caution">
    <text evidence="2">The sequence shown here is derived from an EMBL/GenBank/DDBJ whole genome shotgun (WGS) entry which is preliminary data.</text>
</comment>
<dbReference type="EMBL" id="WKFB01000390">
    <property type="protein sequence ID" value="KAF6724487.1"/>
    <property type="molecule type" value="Genomic_DNA"/>
</dbReference>
<feature type="region of interest" description="Disordered" evidence="1">
    <location>
        <begin position="1"/>
        <end position="53"/>
    </location>
</feature>
<gene>
    <name evidence="2" type="ORF">FQA47_020833</name>
</gene>
<evidence type="ECO:0000313" key="3">
    <source>
        <dbReference type="Proteomes" id="UP000646548"/>
    </source>
</evidence>
<accession>A0A834FB68</accession>
<sequence length="114" mass="12955">MDGTEPQIRQKSEFVPRHGGERGNRLRRSPADDFPKIPSGRASSLQRRTRCGSVTTFGEKTKKFDQNLQEPQRRVTTWPDACPWRRRSISSITELRGLISSSSFQTRKPLPSAA</sequence>
<organism evidence="2 3">
    <name type="scientific">Oryzias melastigma</name>
    <name type="common">Marine medaka</name>
    <dbReference type="NCBI Taxonomy" id="30732"/>
    <lineage>
        <taxon>Eukaryota</taxon>
        <taxon>Metazoa</taxon>
        <taxon>Chordata</taxon>
        <taxon>Craniata</taxon>
        <taxon>Vertebrata</taxon>
        <taxon>Euteleostomi</taxon>
        <taxon>Actinopterygii</taxon>
        <taxon>Neopterygii</taxon>
        <taxon>Teleostei</taxon>
        <taxon>Neoteleostei</taxon>
        <taxon>Acanthomorphata</taxon>
        <taxon>Ovalentaria</taxon>
        <taxon>Atherinomorphae</taxon>
        <taxon>Beloniformes</taxon>
        <taxon>Adrianichthyidae</taxon>
        <taxon>Oryziinae</taxon>
        <taxon>Oryzias</taxon>
    </lineage>
</organism>
<reference evidence="2" key="1">
    <citation type="journal article" name="BMC Genomics">
        <title>Long-read sequencing and de novo genome assembly of marine medaka (Oryzias melastigma).</title>
        <authorList>
            <person name="Liang P."/>
            <person name="Saqib H.S.A."/>
            <person name="Ni X."/>
            <person name="Shen Y."/>
        </authorList>
    </citation>
    <scope>NUCLEOTIDE SEQUENCE</scope>
    <source>
        <strain evidence="2">Bigg-433</strain>
    </source>
</reference>
<evidence type="ECO:0000313" key="2">
    <source>
        <dbReference type="EMBL" id="KAF6724487.1"/>
    </source>
</evidence>